<dbReference type="AlphaFoldDB" id="A0A5N4C3N3"/>
<dbReference type="Gene3D" id="2.30.42.10">
    <property type="match status" value="1"/>
</dbReference>
<evidence type="ECO:0000256" key="5">
    <source>
        <dbReference type="PROSITE-ProRule" id="PRU00581"/>
    </source>
</evidence>
<dbReference type="PROSITE" id="PS51225">
    <property type="entry name" value="MARVEL"/>
    <property type="match status" value="1"/>
</dbReference>
<dbReference type="GO" id="GO:0016020">
    <property type="term" value="C:membrane"/>
    <property type="evidence" value="ECO:0007669"/>
    <property type="project" value="UniProtKB-SubCell"/>
</dbReference>
<evidence type="ECO:0000256" key="3">
    <source>
        <dbReference type="ARBA" id="ARBA00022989"/>
    </source>
</evidence>
<dbReference type="Pfam" id="PF00595">
    <property type="entry name" value="PDZ"/>
    <property type="match status" value="1"/>
</dbReference>
<dbReference type="Proteomes" id="UP000299084">
    <property type="component" value="Unassembled WGS sequence"/>
</dbReference>
<dbReference type="PANTHER" id="PTHR47646:SF1">
    <property type="entry name" value="PDZ DOMAIN-CONTAINING PROTEIN MAGIX"/>
    <property type="match status" value="1"/>
</dbReference>
<feature type="domain" description="MARVEL" evidence="9">
    <location>
        <begin position="272"/>
        <end position="390"/>
    </location>
</feature>
<evidence type="ECO:0000256" key="2">
    <source>
        <dbReference type="ARBA" id="ARBA00022692"/>
    </source>
</evidence>
<reference evidence="10 11" key="1">
    <citation type="journal article" date="2019" name="Mol. Ecol. Resour.">
        <title>Improving Illumina assemblies with Hi-C and long reads: an example with the North African dromedary.</title>
        <authorList>
            <person name="Elbers J.P."/>
            <person name="Rogers M.F."/>
            <person name="Perelman P.L."/>
            <person name="Proskuryakova A.A."/>
            <person name="Serdyukova N.A."/>
            <person name="Johnson W.E."/>
            <person name="Horin P."/>
            <person name="Corander J."/>
            <person name="Murphy D."/>
            <person name="Burger P.A."/>
        </authorList>
    </citation>
    <scope>NUCLEOTIDE SEQUENCE [LARGE SCALE GENOMIC DNA]</scope>
    <source>
        <strain evidence="10">Drom800</strain>
        <tissue evidence="10">Blood</tissue>
    </source>
</reference>
<keyword evidence="3 7" id="KW-1133">Transmembrane helix</keyword>
<feature type="region of interest" description="Disordered" evidence="6">
    <location>
        <begin position="81"/>
        <end position="108"/>
    </location>
</feature>
<evidence type="ECO:0000256" key="4">
    <source>
        <dbReference type="ARBA" id="ARBA00023136"/>
    </source>
</evidence>
<feature type="transmembrane region" description="Helical" evidence="7">
    <location>
        <begin position="363"/>
        <end position="383"/>
    </location>
</feature>
<evidence type="ECO:0000259" key="9">
    <source>
        <dbReference type="PROSITE" id="PS51225"/>
    </source>
</evidence>
<dbReference type="SUPFAM" id="SSF50156">
    <property type="entry name" value="PDZ domain-like"/>
    <property type="match status" value="1"/>
</dbReference>
<dbReference type="PANTHER" id="PTHR47646">
    <property type="entry name" value="PDZ DOMAIN-CONTAINING PROTEIN MAGIX"/>
    <property type="match status" value="1"/>
</dbReference>
<comment type="subcellular location">
    <subcellularLocation>
        <location evidence="1">Membrane</location>
        <topology evidence="1">Multi-pass membrane protein</topology>
    </subcellularLocation>
</comment>
<feature type="compositionally biased region" description="Low complexity" evidence="6">
    <location>
        <begin position="8"/>
        <end position="26"/>
    </location>
</feature>
<evidence type="ECO:0000259" key="8">
    <source>
        <dbReference type="PROSITE" id="PS50106"/>
    </source>
</evidence>
<dbReference type="EMBL" id="JWIN03000037">
    <property type="protein sequence ID" value="KAB1253470.1"/>
    <property type="molecule type" value="Genomic_DNA"/>
</dbReference>
<dbReference type="Pfam" id="PF01284">
    <property type="entry name" value="MARVEL"/>
    <property type="match status" value="1"/>
</dbReference>
<sequence length="405" mass="43423">MVGDRGEAAAFPARGPQRPAAPGAAGRAPLAARAAADVAALVRRAGVSLRLRPKEAISVLDSADIEVTDSRLPNATFMEHRPQHRRPETLGARTAPPQVTQGKARCASKPSQTSGRFCVELVRGSAGFGLTFSGGRDAGADAPLAVRGLLKDGPAQRCGRLQVGDLVLHINGESTQGLTHAQVMERIRAGGPRLCLVLSRPLETHASKPEGVGGPRKEDAFDRRRARLLGVQRPRTHEQASRSSAPLRAPVHAMADSERLSAPGCWAACTNFSRTRKGILLFSEIILCLVILICFGASASEYSFLSVIEMIFAAIFFVVYMCDLHTKILIINWPWSDFFRTLIAVILYLITSIVVLVERGNNSKIAAGVLGLVAAGLFGYDAYITFPLRQQRHTAAPTDPADGPV</sequence>
<keyword evidence="2 5" id="KW-0812">Transmembrane</keyword>
<keyword evidence="11" id="KW-1185">Reference proteome</keyword>
<evidence type="ECO:0000256" key="7">
    <source>
        <dbReference type="SAM" id="Phobius"/>
    </source>
</evidence>
<evidence type="ECO:0000256" key="1">
    <source>
        <dbReference type="ARBA" id="ARBA00004141"/>
    </source>
</evidence>
<evidence type="ECO:0000313" key="11">
    <source>
        <dbReference type="Proteomes" id="UP000299084"/>
    </source>
</evidence>
<dbReference type="CDD" id="cd06735">
    <property type="entry name" value="PDZ5_MAGI-1_3-like"/>
    <property type="match status" value="1"/>
</dbReference>
<dbReference type="InterPro" id="IPR008253">
    <property type="entry name" value="Marvel"/>
</dbReference>
<accession>A0A5N4C3N3</accession>
<proteinExistence type="predicted"/>
<dbReference type="InterPro" id="IPR036034">
    <property type="entry name" value="PDZ_sf"/>
</dbReference>
<evidence type="ECO:0000313" key="10">
    <source>
        <dbReference type="EMBL" id="KAB1253470.1"/>
    </source>
</evidence>
<comment type="caution">
    <text evidence="10">The sequence shown here is derived from an EMBL/GenBank/DDBJ whole genome shotgun (WGS) entry which is preliminary data.</text>
</comment>
<feature type="transmembrane region" description="Helical" evidence="7">
    <location>
        <begin position="304"/>
        <end position="326"/>
    </location>
</feature>
<evidence type="ECO:0000256" key="6">
    <source>
        <dbReference type="SAM" id="MobiDB-lite"/>
    </source>
</evidence>
<feature type="transmembrane region" description="Helical" evidence="7">
    <location>
        <begin position="279"/>
        <end position="298"/>
    </location>
</feature>
<name>A0A5N4C3N3_CAMDR</name>
<feature type="transmembrane region" description="Helical" evidence="7">
    <location>
        <begin position="338"/>
        <end position="357"/>
    </location>
</feature>
<dbReference type="InterPro" id="IPR030031">
    <property type="entry name" value="MAGIX"/>
</dbReference>
<dbReference type="SMART" id="SM00228">
    <property type="entry name" value="PDZ"/>
    <property type="match status" value="1"/>
</dbReference>
<gene>
    <name evidence="10" type="ORF">Cadr_000003363</name>
</gene>
<organism evidence="10 11">
    <name type="scientific">Camelus dromedarius</name>
    <name type="common">Dromedary</name>
    <name type="synonym">Arabian camel</name>
    <dbReference type="NCBI Taxonomy" id="9838"/>
    <lineage>
        <taxon>Eukaryota</taxon>
        <taxon>Metazoa</taxon>
        <taxon>Chordata</taxon>
        <taxon>Craniata</taxon>
        <taxon>Vertebrata</taxon>
        <taxon>Euteleostomi</taxon>
        <taxon>Mammalia</taxon>
        <taxon>Eutheria</taxon>
        <taxon>Laurasiatheria</taxon>
        <taxon>Artiodactyla</taxon>
        <taxon>Tylopoda</taxon>
        <taxon>Camelidae</taxon>
        <taxon>Camelus</taxon>
    </lineage>
</organism>
<dbReference type="PROSITE" id="PS50106">
    <property type="entry name" value="PDZ"/>
    <property type="match status" value="1"/>
</dbReference>
<dbReference type="InterPro" id="IPR001478">
    <property type="entry name" value="PDZ"/>
</dbReference>
<keyword evidence="4 5" id="KW-0472">Membrane</keyword>
<feature type="region of interest" description="Disordered" evidence="6">
    <location>
        <begin position="1"/>
        <end position="26"/>
    </location>
</feature>
<feature type="domain" description="PDZ" evidence="8">
    <location>
        <begin position="118"/>
        <end position="202"/>
    </location>
</feature>
<protein>
    <submittedName>
        <fullName evidence="10">Proteolipid protein 2</fullName>
    </submittedName>
</protein>